<evidence type="ECO:0000313" key="3">
    <source>
        <dbReference type="Proteomes" id="UP000215914"/>
    </source>
</evidence>
<organism evidence="2 3">
    <name type="scientific">Helianthus annuus</name>
    <name type="common">Common sunflower</name>
    <dbReference type="NCBI Taxonomy" id="4232"/>
    <lineage>
        <taxon>Eukaryota</taxon>
        <taxon>Viridiplantae</taxon>
        <taxon>Streptophyta</taxon>
        <taxon>Embryophyta</taxon>
        <taxon>Tracheophyta</taxon>
        <taxon>Spermatophyta</taxon>
        <taxon>Magnoliopsida</taxon>
        <taxon>eudicotyledons</taxon>
        <taxon>Gunneridae</taxon>
        <taxon>Pentapetalae</taxon>
        <taxon>asterids</taxon>
        <taxon>campanulids</taxon>
        <taxon>Asterales</taxon>
        <taxon>Asteraceae</taxon>
        <taxon>Asteroideae</taxon>
        <taxon>Heliantheae alliance</taxon>
        <taxon>Heliantheae</taxon>
        <taxon>Helianthus</taxon>
    </lineage>
</organism>
<dbReference type="Proteomes" id="UP000215914">
    <property type="component" value="Unassembled WGS sequence"/>
</dbReference>
<sequence>MIITCKGEEMKKRVEEFLGYLKVLERVLGEKQSFLHGESFGFFFYMARISYYSHIVADGTLINFGIKIHCPKLLVWATKCMKRESVSKSLADSNKIYESLIAYRKKIGVEE</sequence>
<evidence type="ECO:0000259" key="1">
    <source>
        <dbReference type="PROSITE" id="PS50405"/>
    </source>
</evidence>
<reference evidence="2" key="1">
    <citation type="journal article" date="2017" name="Nature">
        <title>The sunflower genome provides insights into oil metabolism, flowering and Asterid evolution.</title>
        <authorList>
            <person name="Badouin H."/>
            <person name="Gouzy J."/>
            <person name="Grassa C.J."/>
            <person name="Murat F."/>
            <person name="Staton S.E."/>
            <person name="Cottret L."/>
            <person name="Lelandais-Briere C."/>
            <person name="Owens G.L."/>
            <person name="Carrere S."/>
            <person name="Mayjonade B."/>
            <person name="Legrand L."/>
            <person name="Gill N."/>
            <person name="Kane N.C."/>
            <person name="Bowers J.E."/>
            <person name="Hubner S."/>
            <person name="Bellec A."/>
            <person name="Berard A."/>
            <person name="Berges H."/>
            <person name="Blanchet N."/>
            <person name="Boniface M.C."/>
            <person name="Brunel D."/>
            <person name="Catrice O."/>
            <person name="Chaidir N."/>
            <person name="Claudel C."/>
            <person name="Donnadieu C."/>
            <person name="Faraut T."/>
            <person name="Fievet G."/>
            <person name="Helmstetter N."/>
            <person name="King M."/>
            <person name="Knapp S.J."/>
            <person name="Lai Z."/>
            <person name="Le Paslier M.C."/>
            <person name="Lippi Y."/>
            <person name="Lorenzon L."/>
            <person name="Mandel J.R."/>
            <person name="Marage G."/>
            <person name="Marchand G."/>
            <person name="Marquand E."/>
            <person name="Bret-Mestries E."/>
            <person name="Morien E."/>
            <person name="Nambeesan S."/>
            <person name="Nguyen T."/>
            <person name="Pegot-Espagnet P."/>
            <person name="Pouilly N."/>
            <person name="Raftis F."/>
            <person name="Sallet E."/>
            <person name="Schiex T."/>
            <person name="Thomas J."/>
            <person name="Vandecasteele C."/>
            <person name="Vares D."/>
            <person name="Vear F."/>
            <person name="Vautrin S."/>
            <person name="Crespi M."/>
            <person name="Mangin B."/>
            <person name="Burke J.M."/>
            <person name="Salse J."/>
            <person name="Munos S."/>
            <person name="Vincourt P."/>
            <person name="Rieseberg L.H."/>
            <person name="Langlade N.B."/>
        </authorList>
    </citation>
    <scope>NUCLEOTIDE SEQUENCE</scope>
    <source>
        <tissue evidence="2">Leaves</tissue>
    </source>
</reference>
<gene>
    <name evidence="2" type="ORF">HanXRQr2_Chr10g0445371</name>
</gene>
<keyword evidence="3" id="KW-1185">Reference proteome</keyword>
<proteinExistence type="predicted"/>
<reference evidence="2" key="2">
    <citation type="submission" date="2020-06" db="EMBL/GenBank/DDBJ databases">
        <title>Helianthus annuus Genome sequencing and assembly Release 2.</title>
        <authorList>
            <person name="Gouzy J."/>
            <person name="Langlade N."/>
            <person name="Munos S."/>
        </authorList>
    </citation>
    <scope>NUCLEOTIDE SEQUENCE</scope>
    <source>
        <tissue evidence="2">Leaves</tissue>
    </source>
</reference>
<dbReference type="InterPro" id="IPR036282">
    <property type="entry name" value="Glutathione-S-Trfase_C_sf"/>
</dbReference>
<dbReference type="InterPro" id="IPR010987">
    <property type="entry name" value="Glutathione-S-Trfase_C-like"/>
</dbReference>
<name>A0A9K3HYZ6_HELAN</name>
<dbReference type="AlphaFoldDB" id="A0A9K3HYZ6"/>
<comment type="caution">
    <text evidence="2">The sequence shown here is derived from an EMBL/GenBank/DDBJ whole genome shotgun (WGS) entry which is preliminary data.</text>
</comment>
<dbReference type="PROSITE" id="PS50405">
    <property type="entry name" value="GST_CTER"/>
    <property type="match status" value="1"/>
</dbReference>
<dbReference type="EC" id="2.5.1.18" evidence="2"/>
<dbReference type="SUPFAM" id="SSF47616">
    <property type="entry name" value="GST C-terminal domain-like"/>
    <property type="match status" value="1"/>
</dbReference>
<dbReference type="EMBL" id="MNCJ02000325">
    <property type="protein sequence ID" value="KAF5786811.1"/>
    <property type="molecule type" value="Genomic_DNA"/>
</dbReference>
<dbReference type="GO" id="GO:0004364">
    <property type="term" value="F:glutathione transferase activity"/>
    <property type="evidence" value="ECO:0007669"/>
    <property type="project" value="UniProtKB-EC"/>
</dbReference>
<protein>
    <submittedName>
        <fullName evidence="2">Glutathione transferase</fullName>
        <ecNumber evidence="2">2.5.1.18</ecNumber>
    </submittedName>
</protein>
<dbReference type="Gramene" id="mRNA:HanXRQr2_Chr10g0445371">
    <property type="protein sequence ID" value="CDS:HanXRQr2_Chr10g0445371.1"/>
    <property type="gene ID" value="HanXRQr2_Chr10g0445371"/>
</dbReference>
<keyword evidence="2" id="KW-0808">Transferase</keyword>
<accession>A0A9K3HYZ6</accession>
<evidence type="ECO:0000313" key="2">
    <source>
        <dbReference type="EMBL" id="KAF5786811.1"/>
    </source>
</evidence>
<feature type="domain" description="GST C-terminal" evidence="1">
    <location>
        <begin position="1"/>
        <end position="109"/>
    </location>
</feature>
<dbReference type="Gene3D" id="1.20.1050.10">
    <property type="match status" value="1"/>
</dbReference>